<gene>
    <name evidence="2" type="ORF">CRENBAI_009049</name>
</gene>
<protein>
    <submittedName>
        <fullName evidence="2">Uncharacterized protein</fullName>
    </submittedName>
</protein>
<reference evidence="2 3" key="1">
    <citation type="submission" date="2021-06" db="EMBL/GenBank/DDBJ databases">
        <authorList>
            <person name="Palmer J.M."/>
        </authorList>
    </citation>
    <scope>NUCLEOTIDE SEQUENCE [LARGE SCALE GENOMIC DNA]</scope>
    <source>
        <strain evidence="2 3">MEX-2019</strain>
        <tissue evidence="2">Muscle</tissue>
    </source>
</reference>
<dbReference type="Proteomes" id="UP001311232">
    <property type="component" value="Unassembled WGS sequence"/>
</dbReference>
<sequence length="91" mass="9820">MKTKDVTLNTTACLGVKGRVHGFTSGIIGRIVNWEFSSIPPWGTMCREYRRCRDPSSKVFTDSGTPRKCSGGAEEQLPDRAAGDGPDVGSD</sequence>
<evidence type="ECO:0000256" key="1">
    <source>
        <dbReference type="SAM" id="MobiDB-lite"/>
    </source>
</evidence>
<name>A0AAV9QRJ5_9TELE</name>
<feature type="region of interest" description="Disordered" evidence="1">
    <location>
        <begin position="55"/>
        <end position="91"/>
    </location>
</feature>
<dbReference type="AlphaFoldDB" id="A0AAV9QRJ5"/>
<organism evidence="2 3">
    <name type="scientific">Crenichthys baileyi</name>
    <name type="common">White River springfish</name>
    <dbReference type="NCBI Taxonomy" id="28760"/>
    <lineage>
        <taxon>Eukaryota</taxon>
        <taxon>Metazoa</taxon>
        <taxon>Chordata</taxon>
        <taxon>Craniata</taxon>
        <taxon>Vertebrata</taxon>
        <taxon>Euteleostomi</taxon>
        <taxon>Actinopterygii</taxon>
        <taxon>Neopterygii</taxon>
        <taxon>Teleostei</taxon>
        <taxon>Neoteleostei</taxon>
        <taxon>Acanthomorphata</taxon>
        <taxon>Ovalentaria</taxon>
        <taxon>Atherinomorphae</taxon>
        <taxon>Cyprinodontiformes</taxon>
        <taxon>Goodeidae</taxon>
        <taxon>Crenichthys</taxon>
    </lineage>
</organism>
<evidence type="ECO:0000313" key="3">
    <source>
        <dbReference type="Proteomes" id="UP001311232"/>
    </source>
</evidence>
<accession>A0AAV9QRJ5</accession>
<evidence type="ECO:0000313" key="2">
    <source>
        <dbReference type="EMBL" id="KAK5600106.1"/>
    </source>
</evidence>
<keyword evidence="3" id="KW-1185">Reference proteome</keyword>
<comment type="caution">
    <text evidence="2">The sequence shown here is derived from an EMBL/GenBank/DDBJ whole genome shotgun (WGS) entry which is preliminary data.</text>
</comment>
<proteinExistence type="predicted"/>
<dbReference type="EMBL" id="JAHHUM010002899">
    <property type="protein sequence ID" value="KAK5600106.1"/>
    <property type="molecule type" value="Genomic_DNA"/>
</dbReference>